<feature type="transmembrane region" description="Helical" evidence="1">
    <location>
        <begin position="158"/>
        <end position="176"/>
    </location>
</feature>
<comment type="caution">
    <text evidence="2">The sequence shown here is derived from an EMBL/GenBank/DDBJ whole genome shotgun (WGS) entry which is preliminary data.</text>
</comment>
<dbReference type="AlphaFoldDB" id="A0A2P8D0D6"/>
<feature type="transmembrane region" description="Helical" evidence="1">
    <location>
        <begin position="80"/>
        <end position="104"/>
    </location>
</feature>
<dbReference type="Proteomes" id="UP000240572">
    <property type="component" value="Unassembled WGS sequence"/>
</dbReference>
<dbReference type="OrthoDB" id="674197at2"/>
<keyword evidence="1" id="KW-0812">Transmembrane</keyword>
<protein>
    <submittedName>
        <fullName evidence="2">Uncharacterized protein</fullName>
    </submittedName>
</protein>
<reference evidence="2 3" key="1">
    <citation type="submission" date="2018-03" db="EMBL/GenBank/DDBJ databases">
        <title>Genomic Encyclopedia of Type Strains, Phase III (KMG-III): the genomes of soil and plant-associated and newly described type strains.</title>
        <authorList>
            <person name="Whitman W."/>
        </authorList>
    </citation>
    <scope>NUCLEOTIDE SEQUENCE [LARGE SCALE GENOMIC DNA]</scope>
    <source>
        <strain evidence="2 3">CGMCC 1.12700</strain>
    </source>
</reference>
<proteinExistence type="predicted"/>
<sequence length="203" mass="22889">MNELNNLPEGMLAAVLAIVGVLVLAAAVVYCVYVKNLQDTLKAVRPQNRQMQPAQVWLLLISFLNIFLAIPIYFGLNGRLALSSGLFSGMEYISGAISLFTLIWQFRIVQKLSESIAQEYASRNMQVEPKPTFQPGLIYCILNLVSLLVGLLPRPVPGFGFAIGIGMIVYWIIYWVKTAAYKKEMRVMPEYNDNESDLFRNLY</sequence>
<evidence type="ECO:0000256" key="1">
    <source>
        <dbReference type="SAM" id="Phobius"/>
    </source>
</evidence>
<keyword evidence="1" id="KW-0472">Membrane</keyword>
<feature type="transmembrane region" description="Helical" evidence="1">
    <location>
        <begin position="12"/>
        <end position="33"/>
    </location>
</feature>
<evidence type="ECO:0000313" key="2">
    <source>
        <dbReference type="EMBL" id="PSK90626.1"/>
    </source>
</evidence>
<accession>A0A2P8D0D6</accession>
<feature type="transmembrane region" description="Helical" evidence="1">
    <location>
        <begin position="133"/>
        <end position="152"/>
    </location>
</feature>
<evidence type="ECO:0000313" key="3">
    <source>
        <dbReference type="Proteomes" id="UP000240572"/>
    </source>
</evidence>
<gene>
    <name evidence="2" type="ORF">B0I18_10736</name>
</gene>
<organism evidence="2 3">
    <name type="scientific">Taibaiella chishuiensis</name>
    <dbReference type="NCBI Taxonomy" id="1434707"/>
    <lineage>
        <taxon>Bacteria</taxon>
        <taxon>Pseudomonadati</taxon>
        <taxon>Bacteroidota</taxon>
        <taxon>Chitinophagia</taxon>
        <taxon>Chitinophagales</taxon>
        <taxon>Chitinophagaceae</taxon>
        <taxon>Taibaiella</taxon>
    </lineage>
</organism>
<dbReference type="EMBL" id="PYGD01000007">
    <property type="protein sequence ID" value="PSK90626.1"/>
    <property type="molecule type" value="Genomic_DNA"/>
</dbReference>
<keyword evidence="3" id="KW-1185">Reference proteome</keyword>
<name>A0A2P8D0D6_9BACT</name>
<dbReference type="RefSeq" id="WP_106523911.1">
    <property type="nucleotide sequence ID" value="NZ_PYGD01000007.1"/>
</dbReference>
<keyword evidence="1" id="KW-1133">Transmembrane helix</keyword>
<feature type="transmembrane region" description="Helical" evidence="1">
    <location>
        <begin position="54"/>
        <end position="74"/>
    </location>
</feature>